<dbReference type="EMBL" id="JAVFWL010000005">
    <property type="protein sequence ID" value="KAK6756802.1"/>
    <property type="molecule type" value="Genomic_DNA"/>
</dbReference>
<proteinExistence type="predicted"/>
<dbReference type="Proteomes" id="UP001303046">
    <property type="component" value="Unassembled WGS sequence"/>
</dbReference>
<evidence type="ECO:0000313" key="1">
    <source>
        <dbReference type="EMBL" id="KAK6756802.1"/>
    </source>
</evidence>
<keyword evidence="2" id="KW-1185">Reference proteome</keyword>
<comment type="caution">
    <text evidence="1">The sequence shown here is derived from an EMBL/GenBank/DDBJ whole genome shotgun (WGS) entry which is preliminary data.</text>
</comment>
<evidence type="ECO:0000313" key="2">
    <source>
        <dbReference type="Proteomes" id="UP001303046"/>
    </source>
</evidence>
<name>A0ABR1E299_NECAM</name>
<gene>
    <name evidence="1" type="primary">Necator_chrV.g19722</name>
    <name evidence="1" type="ORF">RB195_014930</name>
</gene>
<protein>
    <submittedName>
        <fullName evidence="1">Uncharacterized protein</fullName>
    </submittedName>
</protein>
<sequence length="134" mass="15455">MTALIEEKGRQPWISIAQNAVVTTHDRDVTLSTEQCEAIGPRYLNVLRFVTDTAAQENHMPTPVYLNKILLSLGETYTDVLSDAERSVCDRFTALRRVLEEHINDPELALHMTEEDKEEYAVAERHVSRMRWSR</sequence>
<accession>A0ABR1E299</accession>
<reference evidence="1 2" key="1">
    <citation type="submission" date="2023-08" db="EMBL/GenBank/DDBJ databases">
        <title>A Necator americanus chromosomal reference genome.</title>
        <authorList>
            <person name="Ilik V."/>
            <person name="Petrzelkova K.J."/>
            <person name="Pardy F."/>
            <person name="Fuh T."/>
            <person name="Niatou-Singa F.S."/>
            <person name="Gouil Q."/>
            <person name="Baker L."/>
            <person name="Ritchie M.E."/>
            <person name="Jex A.R."/>
            <person name="Gazzola D."/>
            <person name="Li H."/>
            <person name="Toshio Fujiwara R."/>
            <person name="Zhan B."/>
            <person name="Aroian R.V."/>
            <person name="Pafco B."/>
            <person name="Schwarz E.M."/>
        </authorList>
    </citation>
    <scope>NUCLEOTIDE SEQUENCE [LARGE SCALE GENOMIC DNA]</scope>
    <source>
        <strain evidence="1 2">Aroian</strain>
        <tissue evidence="1">Whole animal</tissue>
    </source>
</reference>
<organism evidence="1 2">
    <name type="scientific">Necator americanus</name>
    <name type="common">Human hookworm</name>
    <dbReference type="NCBI Taxonomy" id="51031"/>
    <lineage>
        <taxon>Eukaryota</taxon>
        <taxon>Metazoa</taxon>
        <taxon>Ecdysozoa</taxon>
        <taxon>Nematoda</taxon>
        <taxon>Chromadorea</taxon>
        <taxon>Rhabditida</taxon>
        <taxon>Rhabditina</taxon>
        <taxon>Rhabditomorpha</taxon>
        <taxon>Strongyloidea</taxon>
        <taxon>Ancylostomatidae</taxon>
        <taxon>Bunostominae</taxon>
        <taxon>Necator</taxon>
    </lineage>
</organism>